<dbReference type="InterPro" id="IPR020988">
    <property type="entry name" value="Pept_U32_collagenase"/>
</dbReference>
<organism evidence="2 3">
    <name type="scientific">Chitiniphilus shinanonensis</name>
    <dbReference type="NCBI Taxonomy" id="553088"/>
    <lineage>
        <taxon>Bacteria</taxon>
        <taxon>Pseudomonadati</taxon>
        <taxon>Pseudomonadota</taxon>
        <taxon>Betaproteobacteria</taxon>
        <taxon>Neisseriales</taxon>
        <taxon>Chitinibacteraceae</taxon>
        <taxon>Chitiniphilus</taxon>
    </lineage>
</organism>
<dbReference type="Pfam" id="PF01136">
    <property type="entry name" value="Peptidase_U32"/>
    <property type="match status" value="1"/>
</dbReference>
<dbReference type="GO" id="GO:0008233">
    <property type="term" value="F:peptidase activity"/>
    <property type="evidence" value="ECO:0007669"/>
    <property type="project" value="UniProtKB-KW"/>
</dbReference>
<keyword evidence="2" id="KW-0645">Protease</keyword>
<dbReference type="InterPro" id="IPR051454">
    <property type="entry name" value="RNA/ubiquinone_mod_enzymes"/>
</dbReference>
<keyword evidence="3" id="KW-1185">Reference proteome</keyword>
<evidence type="ECO:0000313" key="3">
    <source>
        <dbReference type="Proteomes" id="UP001156836"/>
    </source>
</evidence>
<dbReference type="PROSITE" id="PS01276">
    <property type="entry name" value="PEPTIDASE_U32"/>
    <property type="match status" value="1"/>
</dbReference>
<proteinExistence type="predicted"/>
<reference evidence="3" key="1">
    <citation type="journal article" date="2019" name="Int. J. Syst. Evol. Microbiol.">
        <title>The Global Catalogue of Microorganisms (GCM) 10K type strain sequencing project: providing services to taxonomists for standard genome sequencing and annotation.</title>
        <authorList>
            <consortium name="The Broad Institute Genomics Platform"/>
            <consortium name="The Broad Institute Genome Sequencing Center for Infectious Disease"/>
            <person name="Wu L."/>
            <person name="Ma J."/>
        </authorList>
    </citation>
    <scope>NUCLEOTIDE SEQUENCE [LARGE SCALE GENOMIC DNA]</scope>
    <source>
        <strain evidence="3">NBRC 104970</strain>
    </source>
</reference>
<dbReference type="PANTHER" id="PTHR30217:SF10">
    <property type="entry name" value="23S RRNA 5-HYDROXYCYTIDINE C2501 SYNTHASE"/>
    <property type="match status" value="1"/>
</dbReference>
<name>A0ABQ6BP97_9NEIS</name>
<keyword evidence="2" id="KW-0378">Hydrolase</keyword>
<dbReference type="EMBL" id="BSOZ01000009">
    <property type="protein sequence ID" value="GLS03850.1"/>
    <property type="molecule type" value="Genomic_DNA"/>
</dbReference>
<dbReference type="InterPro" id="IPR001539">
    <property type="entry name" value="Peptidase_U32"/>
</dbReference>
<dbReference type="PANTHER" id="PTHR30217">
    <property type="entry name" value="PEPTIDASE U32 FAMILY"/>
    <property type="match status" value="1"/>
</dbReference>
<feature type="domain" description="Peptidase U32 collagenase" evidence="1">
    <location>
        <begin position="396"/>
        <end position="510"/>
    </location>
</feature>
<accession>A0ABQ6BP97</accession>
<gene>
    <name evidence="2" type="ORF">GCM10007860_09950</name>
</gene>
<evidence type="ECO:0000313" key="2">
    <source>
        <dbReference type="EMBL" id="GLS03850.1"/>
    </source>
</evidence>
<dbReference type="RefSeq" id="WP_018746496.1">
    <property type="nucleotide sequence ID" value="NZ_BSOZ01000009.1"/>
</dbReference>
<evidence type="ECO:0000259" key="1">
    <source>
        <dbReference type="Pfam" id="PF12392"/>
    </source>
</evidence>
<sequence>MSLPAHHLELLSPAKTVEIGREAILHGADAVYIGGPSFGARHNACNEVGEIAELVRFAHRYHARIFVTLNTILHDSELEPARRLVHQLYDAGVDALIVQDMGLLELDIPPIQLHASTQCDIRSVDKARFLAESGFSQVVLARELTLNQIRAVRDALPDDTTIEFFIHGALCVAFSGQCNISHADTGRSANRGDCSQACRLPYTLTDGQGRVVAYDKHLLSMKDNDQSANLEALIDAGVRSFKIEGRYKDLGYVKNITGHYRLLLDQILERRPELARASSGRTDILFTPDVDKNFHRGHTDYFVTGRKEDIGAFDSPKYVGVTLGHVTRLGPKWFELDSAEPLANGDGLNYMKKREVVGLQANVVERVGPGEAGSVWRVFPNEPMAQLEGLKVGLAINRNRDHAWEKALTQKSSERRIGVWLTLSDHADGLALTMTDEDGISATAQAALTLAPANDPQRAEATLREQLAKLGNTPFVAHEIRLALAQPWFVPAGALNALRRDCAERLDAARVAAWVRPPRKPEAQPPVPYPETSLSFLANVYNDAARAFYTRHGVQLIAAAYEAHQEPGEVSLMITKHCLRFSYNLCPKQAKGVIGVKGQVRAEPMTLKSGNDSYTLKFDCKPCEMHVIGKIKPHIFHAAPPSIIPAQPITFHKTRPA</sequence>
<dbReference type="SUPFAM" id="SSF51395">
    <property type="entry name" value="FMN-linked oxidoreductases"/>
    <property type="match status" value="1"/>
</dbReference>
<dbReference type="GO" id="GO:0006508">
    <property type="term" value="P:proteolysis"/>
    <property type="evidence" value="ECO:0007669"/>
    <property type="project" value="UniProtKB-KW"/>
</dbReference>
<comment type="caution">
    <text evidence="2">The sequence shown here is derived from an EMBL/GenBank/DDBJ whole genome shotgun (WGS) entry which is preliminary data.</text>
</comment>
<dbReference type="Proteomes" id="UP001156836">
    <property type="component" value="Unassembled WGS sequence"/>
</dbReference>
<protein>
    <submittedName>
        <fullName evidence="2">Protease</fullName>
    </submittedName>
</protein>
<dbReference type="Pfam" id="PF12392">
    <property type="entry name" value="DUF3656"/>
    <property type="match status" value="1"/>
</dbReference>